<dbReference type="HOGENOM" id="CLU_137175_0_0_2"/>
<evidence type="ECO:0000313" key="3">
    <source>
        <dbReference type="Proteomes" id="UP000008386"/>
    </source>
</evidence>
<dbReference type="GeneID" id="10837989"/>
<feature type="transmembrane region" description="Helical" evidence="1">
    <location>
        <begin position="87"/>
        <end position="105"/>
    </location>
</feature>
<dbReference type="eggNOG" id="arCOG05106">
    <property type="taxonomic scope" value="Archaea"/>
</dbReference>
<keyword evidence="3" id="KW-1185">Reference proteome</keyword>
<feature type="transmembrane region" description="Helical" evidence="1">
    <location>
        <begin position="111"/>
        <end position="130"/>
    </location>
</feature>
<dbReference type="EMBL" id="CP002779">
    <property type="protein sequence ID" value="AEH25088.1"/>
    <property type="molecule type" value="Genomic_DNA"/>
</dbReference>
<proteinExistence type="predicted"/>
<dbReference type="Proteomes" id="UP000008386">
    <property type="component" value="Chromosome"/>
</dbReference>
<name>F8AG34_PYRYC</name>
<gene>
    <name evidence="2" type="ordered locus">PYCH_14180</name>
</gene>
<reference evidence="2 3" key="1">
    <citation type="journal article" date="2011" name="J. Bacteriol.">
        <title>Complete genome sequence of the obligate piezophilic hyperthermophilic archaeon Pyrococcus yayanosii CH1.</title>
        <authorList>
            <person name="Jun X."/>
            <person name="Lupeng L."/>
            <person name="Minjuan X."/>
            <person name="Oger P."/>
            <person name="Fengping W."/>
            <person name="Jebbar M."/>
            <person name="Xiang X."/>
        </authorList>
    </citation>
    <scope>NUCLEOTIDE SEQUENCE [LARGE SCALE GENOMIC DNA]</scope>
    <source>
        <strain evidence="3">CH1 / JCM 16557</strain>
    </source>
</reference>
<feature type="transmembrane region" description="Helical" evidence="1">
    <location>
        <begin position="20"/>
        <end position="36"/>
    </location>
</feature>
<organism evidence="2 3">
    <name type="scientific">Pyrococcus yayanosii (strain CH1 / JCM 16557)</name>
    <dbReference type="NCBI Taxonomy" id="529709"/>
    <lineage>
        <taxon>Archaea</taxon>
        <taxon>Methanobacteriati</taxon>
        <taxon>Methanobacteriota</taxon>
        <taxon>Thermococci</taxon>
        <taxon>Thermococcales</taxon>
        <taxon>Thermococcaceae</taxon>
        <taxon>Pyrococcus</taxon>
    </lineage>
</organism>
<sequence>MGDKKDGPVKAGPTFSKWSFRLVVTGIMALIAWYAGKHNVTAQEFNEAFASIPVTAIILAMFFDYGLDSGKLYDKIIKKPNNRMLGLIYAILATGVFFFAFLWLITGNIATASAASVLVAGVVALITLLPNTGTSEWLLWLWLAETFVTAGKFITILPGVIG</sequence>
<evidence type="ECO:0000313" key="2">
    <source>
        <dbReference type="EMBL" id="AEH25088.1"/>
    </source>
</evidence>
<dbReference type="AlphaFoldDB" id="F8AG34"/>
<evidence type="ECO:0000256" key="1">
    <source>
        <dbReference type="SAM" id="Phobius"/>
    </source>
</evidence>
<dbReference type="RefSeq" id="WP_013906144.1">
    <property type="nucleotide sequence ID" value="NC_015680.1"/>
</dbReference>
<feature type="transmembrane region" description="Helical" evidence="1">
    <location>
        <begin position="137"/>
        <end position="161"/>
    </location>
</feature>
<dbReference type="KEGG" id="pya:PYCH_14180"/>
<keyword evidence="1" id="KW-1133">Transmembrane helix</keyword>
<accession>F8AG34</accession>
<feature type="transmembrane region" description="Helical" evidence="1">
    <location>
        <begin position="48"/>
        <end position="67"/>
    </location>
</feature>
<keyword evidence="1" id="KW-0812">Transmembrane</keyword>
<protein>
    <submittedName>
        <fullName evidence="2">Uncharacterized protein</fullName>
    </submittedName>
</protein>
<dbReference type="OrthoDB" id="102036at2157"/>
<dbReference type="STRING" id="529709.PYCH_14180"/>
<keyword evidence="1" id="KW-0472">Membrane</keyword>